<dbReference type="AlphaFoldDB" id="A0A4Q7JC00"/>
<dbReference type="PANTHER" id="PTHR10204:SF34">
    <property type="entry name" value="NAD(P)H DEHYDROGENASE [QUINONE] 1 ISOFORM 1"/>
    <property type="match status" value="1"/>
</dbReference>
<dbReference type="EMBL" id="SFCC01000005">
    <property type="protein sequence ID" value="RZQ63814.1"/>
    <property type="molecule type" value="Genomic_DNA"/>
</dbReference>
<evidence type="ECO:0000313" key="5">
    <source>
        <dbReference type="Proteomes" id="UP000292003"/>
    </source>
</evidence>
<dbReference type="InterPro" id="IPR051545">
    <property type="entry name" value="NAD(P)H_dehydrogenase_qn"/>
</dbReference>
<name>A0A4Q7JC00_9PSEU</name>
<protein>
    <submittedName>
        <fullName evidence="4">Flavodoxin family protein</fullName>
    </submittedName>
</protein>
<organism evidence="4 5">
    <name type="scientific">Amycolatopsis suaedae</name>
    <dbReference type="NCBI Taxonomy" id="2510978"/>
    <lineage>
        <taxon>Bacteria</taxon>
        <taxon>Bacillati</taxon>
        <taxon>Actinomycetota</taxon>
        <taxon>Actinomycetes</taxon>
        <taxon>Pseudonocardiales</taxon>
        <taxon>Pseudonocardiaceae</taxon>
        <taxon>Amycolatopsis</taxon>
    </lineage>
</organism>
<evidence type="ECO:0000256" key="2">
    <source>
        <dbReference type="ARBA" id="ARBA00023002"/>
    </source>
</evidence>
<dbReference type="PANTHER" id="PTHR10204">
    <property type="entry name" value="NAD P H OXIDOREDUCTASE-RELATED"/>
    <property type="match status" value="1"/>
</dbReference>
<keyword evidence="2" id="KW-0560">Oxidoreductase</keyword>
<dbReference type="RefSeq" id="WP_130475340.1">
    <property type="nucleotide sequence ID" value="NZ_SFCC01000005.1"/>
</dbReference>
<dbReference type="GO" id="GO:0003955">
    <property type="term" value="F:NAD(P)H dehydrogenase (quinone) activity"/>
    <property type="evidence" value="ECO:0007669"/>
    <property type="project" value="TreeGrafter"/>
</dbReference>
<evidence type="ECO:0000259" key="3">
    <source>
        <dbReference type="Pfam" id="PF02525"/>
    </source>
</evidence>
<dbReference type="GO" id="GO:0005829">
    <property type="term" value="C:cytosol"/>
    <property type="evidence" value="ECO:0007669"/>
    <property type="project" value="TreeGrafter"/>
</dbReference>
<accession>A0A4Q7JC00</accession>
<dbReference type="Gene3D" id="3.40.50.360">
    <property type="match status" value="1"/>
</dbReference>
<comment type="similarity">
    <text evidence="1">Belongs to the NAD(P)H dehydrogenase (quinone) family.</text>
</comment>
<evidence type="ECO:0000256" key="1">
    <source>
        <dbReference type="ARBA" id="ARBA00006252"/>
    </source>
</evidence>
<dbReference type="InterPro" id="IPR003680">
    <property type="entry name" value="Flavodoxin_fold"/>
</dbReference>
<proteinExistence type="inferred from homology"/>
<evidence type="ECO:0000313" key="4">
    <source>
        <dbReference type="EMBL" id="RZQ63814.1"/>
    </source>
</evidence>
<dbReference type="Pfam" id="PF02525">
    <property type="entry name" value="Flavodoxin_2"/>
    <property type="match status" value="1"/>
</dbReference>
<reference evidence="4 5" key="1">
    <citation type="submission" date="2019-02" db="EMBL/GenBank/DDBJ databases">
        <title>Draft genome sequence of Amycolatopsis sp. 8-3EHSu isolated from roots of Suaeda maritima.</title>
        <authorList>
            <person name="Duangmal K."/>
            <person name="Chantavorakit T."/>
        </authorList>
    </citation>
    <scope>NUCLEOTIDE SEQUENCE [LARGE SCALE GENOMIC DNA]</scope>
    <source>
        <strain evidence="4 5">8-3EHSu</strain>
    </source>
</reference>
<dbReference type="SUPFAM" id="SSF52218">
    <property type="entry name" value="Flavoproteins"/>
    <property type="match status" value="1"/>
</dbReference>
<comment type="caution">
    <text evidence="4">The sequence shown here is derived from an EMBL/GenBank/DDBJ whole genome shotgun (WGS) entry which is preliminary data.</text>
</comment>
<dbReference type="Proteomes" id="UP000292003">
    <property type="component" value="Unassembled WGS sequence"/>
</dbReference>
<feature type="domain" description="Flavodoxin-like fold" evidence="3">
    <location>
        <begin position="1"/>
        <end position="203"/>
    </location>
</feature>
<keyword evidence="5" id="KW-1185">Reference proteome</keyword>
<gene>
    <name evidence="4" type="ORF">EWH70_11670</name>
</gene>
<dbReference type="OrthoDB" id="9798454at2"/>
<sequence length="249" mass="27047">MRVLWVYAHPDHHSLNAALRDEGLAALTEAGHEHRLSDLYAMKWKAVLDRDDFTGPPEPDATLSAASQHAYTGGTLSPDIRAELDKLAWADTLVLQFPLWWYAPPAILKGWIDRVFVKGFAYGVPGRRYGDGKLAGRRGLVVTSAGAREPGLGPRGIHGDPRHILYPLLHGTLWYTGIAALPPVVVPGADRVSAADFRAAAAGLRDRVLSIPDTEPIPYRHENGGDYGPGLVLRDDLAPGLTGPDIHLR</sequence>
<dbReference type="InterPro" id="IPR029039">
    <property type="entry name" value="Flavoprotein-like_sf"/>
</dbReference>